<keyword evidence="4 7" id="KW-0472">Membrane</keyword>
<dbReference type="Pfam" id="PF00028">
    <property type="entry name" value="Cadherin"/>
    <property type="match status" value="2"/>
</dbReference>
<dbReference type="SMART" id="SM00112">
    <property type="entry name" value="CA"/>
    <property type="match status" value="4"/>
</dbReference>
<evidence type="ECO:0000259" key="9">
    <source>
        <dbReference type="PROSITE" id="PS50268"/>
    </source>
</evidence>
<dbReference type="GO" id="GO:0005912">
    <property type="term" value="C:adherens junction"/>
    <property type="evidence" value="ECO:0007669"/>
    <property type="project" value="TreeGrafter"/>
</dbReference>
<dbReference type="RefSeq" id="XP_028823276.1">
    <property type="nucleotide sequence ID" value="XM_028967443.1"/>
</dbReference>
<evidence type="ECO:0000256" key="5">
    <source>
        <dbReference type="PROSITE-ProRule" id="PRU00043"/>
    </source>
</evidence>
<keyword evidence="3 5" id="KW-0106">Calcium</keyword>
<organism evidence="10 11">
    <name type="scientific">Denticeps clupeoides</name>
    <name type="common">denticle herring</name>
    <dbReference type="NCBI Taxonomy" id="299321"/>
    <lineage>
        <taxon>Eukaryota</taxon>
        <taxon>Metazoa</taxon>
        <taxon>Chordata</taxon>
        <taxon>Craniata</taxon>
        <taxon>Vertebrata</taxon>
        <taxon>Euteleostomi</taxon>
        <taxon>Actinopterygii</taxon>
        <taxon>Neopterygii</taxon>
        <taxon>Teleostei</taxon>
        <taxon>Clupei</taxon>
        <taxon>Clupeiformes</taxon>
        <taxon>Denticipitoidei</taxon>
        <taxon>Denticipitidae</taxon>
        <taxon>Denticeps</taxon>
    </lineage>
</organism>
<dbReference type="GO" id="GO:0007043">
    <property type="term" value="P:cell-cell junction assembly"/>
    <property type="evidence" value="ECO:0007669"/>
    <property type="project" value="TreeGrafter"/>
</dbReference>
<feature type="compositionally biased region" description="Low complexity" evidence="6">
    <location>
        <begin position="584"/>
        <end position="598"/>
    </location>
</feature>
<dbReference type="GeneID" id="114779544"/>
<dbReference type="GO" id="GO:0034332">
    <property type="term" value="P:adherens junction organization"/>
    <property type="evidence" value="ECO:0007669"/>
    <property type="project" value="TreeGrafter"/>
</dbReference>
<feature type="compositionally biased region" description="Polar residues" evidence="6">
    <location>
        <begin position="734"/>
        <end position="744"/>
    </location>
</feature>
<feature type="transmembrane region" description="Helical" evidence="7">
    <location>
        <begin position="485"/>
        <end position="504"/>
    </location>
</feature>
<dbReference type="Proteomes" id="UP000694580">
    <property type="component" value="Unplaced"/>
</dbReference>
<evidence type="ECO:0000256" key="4">
    <source>
        <dbReference type="ARBA" id="ARBA00023136"/>
    </source>
</evidence>
<feature type="compositionally biased region" description="Basic and acidic residues" evidence="6">
    <location>
        <begin position="663"/>
        <end position="673"/>
    </location>
</feature>
<dbReference type="PANTHER" id="PTHR24027:SF431">
    <property type="entry name" value="CADHERIN-RELATED FAMILY MEMBER 5-LIKE ISOFORM X1"/>
    <property type="match status" value="1"/>
</dbReference>
<evidence type="ECO:0000313" key="10">
    <source>
        <dbReference type="Ensembl" id="ENSDCDP00010024307.1"/>
    </source>
</evidence>
<keyword evidence="7" id="KW-1133">Transmembrane helix</keyword>
<evidence type="ECO:0000256" key="7">
    <source>
        <dbReference type="SAM" id="Phobius"/>
    </source>
</evidence>
<feature type="compositionally biased region" description="Low complexity" evidence="6">
    <location>
        <begin position="713"/>
        <end position="722"/>
    </location>
</feature>
<dbReference type="GO" id="GO:0008013">
    <property type="term" value="F:beta-catenin binding"/>
    <property type="evidence" value="ECO:0007669"/>
    <property type="project" value="TreeGrafter"/>
</dbReference>
<evidence type="ECO:0000256" key="6">
    <source>
        <dbReference type="SAM" id="MobiDB-lite"/>
    </source>
</evidence>
<accession>A0AAY4BUS3</accession>
<dbReference type="GO" id="GO:0007156">
    <property type="term" value="P:homophilic cell adhesion via plasma membrane adhesion molecules"/>
    <property type="evidence" value="ECO:0007669"/>
    <property type="project" value="InterPro"/>
</dbReference>
<dbReference type="PRINTS" id="PR00205">
    <property type="entry name" value="CADHERIN"/>
</dbReference>
<dbReference type="Ensembl" id="ENSDCDT00010030081.1">
    <property type="protein sequence ID" value="ENSDCDP00010024307.1"/>
    <property type="gene ID" value="ENSDCDG00010015435.1"/>
</dbReference>
<feature type="signal peptide" evidence="8">
    <location>
        <begin position="1"/>
        <end position="22"/>
    </location>
</feature>
<keyword evidence="11" id="KW-1185">Reference proteome</keyword>
<dbReference type="GO" id="GO:0016342">
    <property type="term" value="C:catenin complex"/>
    <property type="evidence" value="ECO:0007669"/>
    <property type="project" value="TreeGrafter"/>
</dbReference>
<feature type="compositionally biased region" description="Polar residues" evidence="6">
    <location>
        <begin position="674"/>
        <end position="695"/>
    </location>
</feature>
<sequence length="778" mass="86161">MFSTAGILMIFHLLMNVQYSKTGSPCLEGQDVFTSVKENSIMGEFIANLSIPEVTPAGQISLRISGEDADWFFLDGKTIKLNSSEDRVLDREVLGSVLMAAVTCLENSTVRNEYRVMVEILNENDNGPKFMGKTIQHLNISELTPLNTVVFTLQASDADGDTIMYSIDRSLPDAEYFRVDLPNSGHILLNKPLDYENQTQLQLRVFAVEMNTKEHLNTTVTLTISVLDEDDHYPQFLPCNLLSLSQGTRVCGNPLYTTNITESDQNIVLEFSPGPVKAMDGDRGLQTPLTYSILSGADNGRFVIDSSTGEIQLTRAVENRLLTPTLRLRIMVAQKDDPKKYSVATAIVRVLAENRFPPQFERSEYRGFITDTTSPASLVITYGNELLVLQATDQDFTNEVNPKLQFSLASASQIFSVTQEGFLIARSNKLQPLQTHQLEVLASDLESGDVAKATISVDVLQRDQTVPQSPLGEENLLGNSTAGRAIGVTGVCVILLGVIVSILVHWARHRKQRQDPADRASVAQGKHPNVSLRWFQLVNHSRPMPLWDEVSFHNEAFGSYDTSHSVLHGKQGTYNAANQSRALSTDVTQSSTTPTVSQEDTGPGIRTNGRSTDKHRNKSVSFQDEVIVRDKEKEDDKDKSIRTCPPDKVTGIVTEQEQSSSCTKHDPQPESQRDVVTSQSNSYNSEIEQIHSGSQIVEADETRPNPTELNSIPDLQLLQPTDTDLEEKFWPNRNKLSNAQSNTEPETEVHQAATDNSTQTTKQTPETTRTSDSSADVD</sequence>
<evidence type="ECO:0000256" key="3">
    <source>
        <dbReference type="ARBA" id="ARBA00022837"/>
    </source>
</evidence>
<keyword evidence="2" id="KW-0677">Repeat</keyword>
<keyword evidence="8" id="KW-0732">Signal</keyword>
<dbReference type="PROSITE" id="PS50268">
    <property type="entry name" value="CADHERIN_2"/>
    <property type="match status" value="4"/>
</dbReference>
<feature type="domain" description="Cadherin" evidence="9">
    <location>
        <begin position="132"/>
        <end position="236"/>
    </location>
</feature>
<feature type="domain" description="Cadherin" evidence="9">
    <location>
        <begin position="35"/>
        <end position="130"/>
    </location>
</feature>
<name>A0AAY4BUS3_9TELE</name>
<dbReference type="Gene3D" id="2.60.40.60">
    <property type="entry name" value="Cadherins"/>
    <property type="match status" value="4"/>
</dbReference>
<proteinExistence type="predicted"/>
<dbReference type="GO" id="GO:0005509">
    <property type="term" value="F:calcium ion binding"/>
    <property type="evidence" value="ECO:0007669"/>
    <property type="project" value="UniProtKB-UniRule"/>
</dbReference>
<dbReference type="GeneTree" id="ENSGT00940000165748"/>
<feature type="compositionally biased region" description="Polar residues" evidence="6">
    <location>
        <begin position="653"/>
        <end position="662"/>
    </location>
</feature>
<feature type="chain" id="PRO_5044273526" description="Cadherin domain-containing protein" evidence="8">
    <location>
        <begin position="23"/>
        <end position="778"/>
    </location>
</feature>
<dbReference type="SUPFAM" id="SSF49313">
    <property type="entry name" value="Cadherin-like"/>
    <property type="match status" value="3"/>
</dbReference>
<dbReference type="RefSeq" id="XP_028823275.1">
    <property type="nucleotide sequence ID" value="XM_028967442.1"/>
</dbReference>
<dbReference type="GO" id="GO:0000902">
    <property type="term" value="P:cell morphogenesis"/>
    <property type="evidence" value="ECO:0007669"/>
    <property type="project" value="TreeGrafter"/>
</dbReference>
<feature type="domain" description="Cadherin" evidence="9">
    <location>
        <begin position="361"/>
        <end position="469"/>
    </location>
</feature>
<feature type="region of interest" description="Disordered" evidence="6">
    <location>
        <begin position="577"/>
        <end position="778"/>
    </location>
</feature>
<protein>
    <recommendedName>
        <fullName evidence="9">Cadherin domain-containing protein</fullName>
    </recommendedName>
</protein>
<dbReference type="AlphaFoldDB" id="A0AAY4BUS3"/>
<dbReference type="GO" id="GO:0044331">
    <property type="term" value="P:cell-cell adhesion mediated by cadherin"/>
    <property type="evidence" value="ECO:0007669"/>
    <property type="project" value="TreeGrafter"/>
</dbReference>
<feature type="compositionally biased region" description="Basic and acidic residues" evidence="6">
    <location>
        <begin position="626"/>
        <end position="641"/>
    </location>
</feature>
<comment type="subcellular location">
    <subcellularLocation>
        <location evidence="1">Membrane</location>
    </subcellularLocation>
</comment>
<gene>
    <name evidence="10" type="primary">LOC114779544</name>
</gene>
<dbReference type="CDD" id="cd11304">
    <property type="entry name" value="Cadherin_repeat"/>
    <property type="match status" value="2"/>
</dbReference>
<feature type="compositionally biased region" description="Low complexity" evidence="6">
    <location>
        <begin position="758"/>
        <end position="770"/>
    </location>
</feature>
<dbReference type="InterPro" id="IPR039808">
    <property type="entry name" value="Cadherin"/>
</dbReference>
<dbReference type="PANTHER" id="PTHR24027">
    <property type="entry name" value="CADHERIN-23"/>
    <property type="match status" value="1"/>
</dbReference>
<evidence type="ECO:0000256" key="2">
    <source>
        <dbReference type="ARBA" id="ARBA00022737"/>
    </source>
</evidence>
<dbReference type="InterPro" id="IPR015919">
    <property type="entry name" value="Cadherin-like_sf"/>
</dbReference>
<feature type="domain" description="Cadherin" evidence="9">
    <location>
        <begin position="252"/>
        <end position="360"/>
    </location>
</feature>
<reference evidence="10" key="2">
    <citation type="submission" date="2025-09" db="UniProtKB">
        <authorList>
            <consortium name="Ensembl"/>
        </authorList>
    </citation>
    <scope>IDENTIFICATION</scope>
</reference>
<evidence type="ECO:0000313" key="11">
    <source>
        <dbReference type="Proteomes" id="UP000694580"/>
    </source>
</evidence>
<dbReference type="GO" id="GO:0045296">
    <property type="term" value="F:cadherin binding"/>
    <property type="evidence" value="ECO:0007669"/>
    <property type="project" value="TreeGrafter"/>
</dbReference>
<evidence type="ECO:0000256" key="1">
    <source>
        <dbReference type="ARBA" id="ARBA00004370"/>
    </source>
</evidence>
<dbReference type="GO" id="GO:0016339">
    <property type="term" value="P:calcium-dependent cell-cell adhesion via plasma membrane cell adhesion molecules"/>
    <property type="evidence" value="ECO:0007669"/>
    <property type="project" value="TreeGrafter"/>
</dbReference>
<dbReference type="InterPro" id="IPR002126">
    <property type="entry name" value="Cadherin-like_dom"/>
</dbReference>
<evidence type="ECO:0000256" key="8">
    <source>
        <dbReference type="SAM" id="SignalP"/>
    </source>
</evidence>
<dbReference type="GO" id="GO:0016477">
    <property type="term" value="P:cell migration"/>
    <property type="evidence" value="ECO:0007669"/>
    <property type="project" value="TreeGrafter"/>
</dbReference>
<keyword evidence="7" id="KW-0812">Transmembrane</keyword>
<reference evidence="10" key="1">
    <citation type="submission" date="2025-08" db="UniProtKB">
        <authorList>
            <consortium name="Ensembl"/>
        </authorList>
    </citation>
    <scope>IDENTIFICATION</scope>
</reference>